<sequence>MTNYVTHTIEPWMPLGALKAKQDIIDIALTQHWQVLPLARYNDSRDTISQRQNNINLWCDALRENDTVVHQFPTYMSAAFEQQFIATLNQRRVHSVILIHDIEPLRLTKQQPWEFDLLNAYDLVVVHSQAMADILAHNGVMSDMIIHAFFDYLAPTPSIANYSHQINFAGTFQKSPWLQTYNGQLPITLFGAKPRKWQHIDWPEHVHFQGNLDPIAIVAAFQSGFGLLWDSDFEGKTYQTYTRYNAPHKASLYLRAGLPLIAWSQSAIGQIIQKHHLGITIDNLSQLDQVATISKDDYYGFQKHLSPFQLRLQNGDYTKSTLQKINAAFSIDEL</sequence>
<accession>A0A4R5N6G6</accession>
<comment type="caution">
    <text evidence="4">The sequence shown here is derived from an EMBL/GenBank/DDBJ whole genome shotgun (WGS) entry which is preliminary data.</text>
</comment>
<protein>
    <recommendedName>
        <fullName evidence="6">Beta-1,6-galactofuranosyltransferase</fullName>
    </recommendedName>
</protein>
<evidence type="ECO:0000313" key="5">
    <source>
        <dbReference type="Proteomes" id="UP000295681"/>
    </source>
</evidence>
<evidence type="ECO:0008006" key="6">
    <source>
        <dbReference type="Google" id="ProtNLM"/>
    </source>
</evidence>
<dbReference type="PIRSF" id="PIRSF007023">
    <property type="entry name" value="UDP-Galf_transf"/>
    <property type="match status" value="1"/>
</dbReference>
<dbReference type="Pfam" id="PF26337">
    <property type="entry name" value="Gtf3_C"/>
    <property type="match status" value="1"/>
</dbReference>
<gene>
    <name evidence="4" type="ORF">C5L23_000178</name>
</gene>
<evidence type="ECO:0000259" key="3">
    <source>
        <dbReference type="Pfam" id="PF26337"/>
    </source>
</evidence>
<dbReference type="InterPro" id="IPR058591">
    <property type="entry name" value="Gtf3_N"/>
</dbReference>
<dbReference type="RefSeq" id="WP_029508689.1">
    <property type="nucleotide sequence ID" value="NZ_JAGYGP010000005.1"/>
</dbReference>
<dbReference type="EMBL" id="PUFI01000016">
    <property type="protein sequence ID" value="TDG67224.1"/>
    <property type="molecule type" value="Genomic_DNA"/>
</dbReference>
<evidence type="ECO:0000259" key="2">
    <source>
        <dbReference type="Pfam" id="PF26334"/>
    </source>
</evidence>
<keyword evidence="1" id="KW-0808">Transferase</keyword>
<evidence type="ECO:0000313" key="4">
    <source>
        <dbReference type="EMBL" id="TDG67224.1"/>
    </source>
</evidence>
<dbReference type="InterPro" id="IPR058592">
    <property type="entry name" value="Gtf3_C"/>
</dbReference>
<keyword evidence="5" id="KW-1185">Reference proteome</keyword>
<dbReference type="Gene3D" id="3.40.50.2000">
    <property type="entry name" value="Glycogen Phosphorylase B"/>
    <property type="match status" value="2"/>
</dbReference>
<feature type="domain" description="Glucosyltransferase 3-like C-terminal" evidence="3">
    <location>
        <begin position="166"/>
        <end position="324"/>
    </location>
</feature>
<feature type="domain" description="Glucosyltransferase 3-like N-terminal" evidence="2">
    <location>
        <begin position="2"/>
        <end position="148"/>
    </location>
</feature>
<dbReference type="AlphaFoldDB" id="A0A4R5N6G6"/>
<organism evidence="4 5">
    <name type="scientific">Leuconostoc fallax</name>
    <dbReference type="NCBI Taxonomy" id="1251"/>
    <lineage>
        <taxon>Bacteria</taxon>
        <taxon>Bacillati</taxon>
        <taxon>Bacillota</taxon>
        <taxon>Bacilli</taxon>
        <taxon>Lactobacillales</taxon>
        <taxon>Lactobacillaceae</taxon>
        <taxon>Leuconostoc</taxon>
    </lineage>
</organism>
<evidence type="ECO:0000256" key="1">
    <source>
        <dbReference type="ARBA" id="ARBA00022679"/>
    </source>
</evidence>
<dbReference type="Proteomes" id="UP000295681">
    <property type="component" value="Unassembled WGS sequence"/>
</dbReference>
<name>A0A4R5N6G6_9LACO</name>
<dbReference type="Pfam" id="PF26334">
    <property type="entry name" value="Gtf3_N"/>
    <property type="match status" value="1"/>
</dbReference>
<reference evidence="4 5" key="1">
    <citation type="journal article" date="2019" name="Appl. Microbiol. Biotechnol.">
        <title>Uncovering carbohydrate metabolism through a genotype-phenotype association study of 56 lactic acid bacteria genomes.</title>
        <authorList>
            <person name="Buron-Moles G."/>
            <person name="Chailyan A."/>
            <person name="Dolejs I."/>
            <person name="Forster J."/>
            <person name="Miks M.H."/>
        </authorList>
    </citation>
    <scope>NUCLEOTIDE SEQUENCE [LARGE SCALE GENOMIC DNA]</scope>
    <source>
        <strain evidence="4 5">ATCC 700006</strain>
    </source>
</reference>
<dbReference type="STRING" id="907931.GCA_000165675_00503"/>
<proteinExistence type="predicted"/>